<evidence type="ECO:0008006" key="3">
    <source>
        <dbReference type="Google" id="ProtNLM"/>
    </source>
</evidence>
<organism evidence="1 2">
    <name type="scientific">Kouleothrix aurantiaca</name>
    <dbReference type="NCBI Taxonomy" id="186479"/>
    <lineage>
        <taxon>Bacteria</taxon>
        <taxon>Bacillati</taxon>
        <taxon>Chloroflexota</taxon>
        <taxon>Chloroflexia</taxon>
        <taxon>Chloroflexales</taxon>
        <taxon>Roseiflexineae</taxon>
        <taxon>Roseiflexaceae</taxon>
        <taxon>Kouleothrix</taxon>
    </lineage>
</organism>
<evidence type="ECO:0000313" key="2">
    <source>
        <dbReference type="Proteomes" id="UP000050509"/>
    </source>
</evidence>
<dbReference type="AlphaFoldDB" id="A0A0P9H3C8"/>
<dbReference type="EMBL" id="LJCR01002597">
    <property type="protein sequence ID" value="KPV48506.1"/>
    <property type="molecule type" value="Genomic_DNA"/>
</dbReference>
<sequence>MSTAEKHAALFAGRWVGETQGYDAPAHIWEITQNGPNLAIDTRWEGESRSMRLHATALADEPAIMLGETKAVLVGAQHFVIRGWDTNDTRGGVGPHYDVVFARPGLAELQSAAMWEAFNAANPLADE</sequence>
<keyword evidence="2" id="KW-1185">Reference proteome</keyword>
<name>A0A0P9H3C8_9CHLR</name>
<proteinExistence type="predicted"/>
<protein>
    <recommendedName>
        <fullName evidence="3">DUF1579 domain-containing protein</fullName>
    </recommendedName>
</protein>
<accession>A0A0P9H3C8</accession>
<comment type="caution">
    <text evidence="1">The sequence shown here is derived from an EMBL/GenBank/DDBJ whole genome shotgun (WGS) entry which is preliminary data.</text>
</comment>
<evidence type="ECO:0000313" key="1">
    <source>
        <dbReference type="EMBL" id="KPV48506.1"/>
    </source>
</evidence>
<gene>
    <name evidence="1" type="ORF">SE17_37695</name>
</gene>
<reference evidence="1 2" key="1">
    <citation type="submission" date="2015-09" db="EMBL/GenBank/DDBJ databases">
        <title>Draft genome sequence of Kouleothrix aurantiaca JCM 19913.</title>
        <authorList>
            <person name="Hemp J."/>
        </authorList>
    </citation>
    <scope>NUCLEOTIDE SEQUENCE [LARGE SCALE GENOMIC DNA]</scope>
    <source>
        <strain evidence="1 2">COM-B</strain>
    </source>
</reference>
<dbReference type="Proteomes" id="UP000050509">
    <property type="component" value="Unassembled WGS sequence"/>
</dbReference>